<name>A0A501WF03_9BACT</name>
<keyword evidence="4" id="KW-1185">Reference proteome</keyword>
<feature type="domain" description="Glycosyltransferase 2-like" evidence="2">
    <location>
        <begin position="9"/>
        <end position="120"/>
    </location>
</feature>
<dbReference type="CDD" id="cd02511">
    <property type="entry name" value="Beta4Glucosyltransferase"/>
    <property type="match status" value="1"/>
</dbReference>
<dbReference type="Proteomes" id="UP000316727">
    <property type="component" value="Unassembled WGS sequence"/>
</dbReference>
<keyword evidence="3" id="KW-0808">Transferase</keyword>
<dbReference type="SUPFAM" id="SSF53448">
    <property type="entry name" value="Nucleotide-diphospho-sugar transferases"/>
    <property type="match status" value="1"/>
</dbReference>
<dbReference type="EMBL" id="VFRQ01000005">
    <property type="protein sequence ID" value="TPE44116.1"/>
    <property type="molecule type" value="Genomic_DNA"/>
</dbReference>
<evidence type="ECO:0000313" key="4">
    <source>
        <dbReference type="Proteomes" id="UP000316727"/>
    </source>
</evidence>
<dbReference type="PANTHER" id="PTHR43630">
    <property type="entry name" value="POLY-BETA-1,6-N-ACETYL-D-GLUCOSAMINE SYNTHASE"/>
    <property type="match status" value="1"/>
</dbReference>
<evidence type="ECO:0000259" key="2">
    <source>
        <dbReference type="Pfam" id="PF00535"/>
    </source>
</evidence>
<proteinExistence type="inferred from homology"/>
<dbReference type="InterPro" id="IPR001173">
    <property type="entry name" value="Glyco_trans_2-like"/>
</dbReference>
<accession>A0A501WF03</accession>
<evidence type="ECO:0000313" key="3">
    <source>
        <dbReference type="EMBL" id="TPE44116.1"/>
    </source>
</evidence>
<dbReference type="PANTHER" id="PTHR43630:SF2">
    <property type="entry name" value="GLYCOSYLTRANSFERASE"/>
    <property type="match status" value="1"/>
</dbReference>
<dbReference type="AlphaFoldDB" id="A0A501WF03"/>
<sequence length="256" mass="29292">MKEEIKISATVITFNEERNIARCLQSLQGVADEIVVVDSFSTDGTQAICESFGVRFVQHPFGGYIEQKNYAVTQATYDHVLALDADECLSEELIASIKEKKKNFDADGFIVNRLNNYCGQWIHHGGFYPDAKLRLWNRNKGQWGGTNPHDKVMLQGEARKLKGDLLHYAYATVGEHIEQANKFARIAADAAYKKGKKINFVVHVLLNPGFKFFKKYFLKLGFLDGYYGFVFCGVSAQLNFLKYLRLYELYRQDKKK</sequence>
<evidence type="ECO:0000256" key="1">
    <source>
        <dbReference type="ARBA" id="ARBA00038494"/>
    </source>
</evidence>
<dbReference type="InterPro" id="IPR029044">
    <property type="entry name" value="Nucleotide-diphossugar_trans"/>
</dbReference>
<dbReference type="Pfam" id="PF00535">
    <property type="entry name" value="Glycos_transf_2"/>
    <property type="match status" value="1"/>
</dbReference>
<dbReference type="Gene3D" id="3.90.550.10">
    <property type="entry name" value="Spore Coat Polysaccharide Biosynthesis Protein SpsA, Chain A"/>
    <property type="match status" value="1"/>
</dbReference>
<dbReference type="GO" id="GO:0016740">
    <property type="term" value="F:transferase activity"/>
    <property type="evidence" value="ECO:0007669"/>
    <property type="project" value="UniProtKB-KW"/>
</dbReference>
<gene>
    <name evidence="3" type="ORF">FJM65_11295</name>
</gene>
<comment type="similarity">
    <text evidence="1">Belongs to the glycosyltransferase 2 family. WaaE/KdtX subfamily.</text>
</comment>
<comment type="caution">
    <text evidence="3">The sequence shown here is derived from an EMBL/GenBank/DDBJ whole genome shotgun (WGS) entry which is preliminary data.</text>
</comment>
<dbReference type="OrthoDB" id="9815923at2"/>
<reference evidence="3 4" key="1">
    <citation type="submission" date="2019-06" db="EMBL/GenBank/DDBJ databases">
        <title>A novel bacterium of genus Pontibacter, isolated from marine sediment.</title>
        <authorList>
            <person name="Huang H."/>
            <person name="Mo K."/>
            <person name="Hu Y."/>
        </authorList>
    </citation>
    <scope>NUCLEOTIDE SEQUENCE [LARGE SCALE GENOMIC DNA]</scope>
    <source>
        <strain evidence="3 4">HB172049</strain>
    </source>
</reference>
<protein>
    <submittedName>
        <fullName evidence="3">Glycosyltransferase family 2 protein</fullName>
    </submittedName>
</protein>
<organism evidence="3 4">
    <name type="scientific">Pontibacter mangrovi</name>
    <dbReference type="NCBI Taxonomy" id="2589816"/>
    <lineage>
        <taxon>Bacteria</taxon>
        <taxon>Pseudomonadati</taxon>
        <taxon>Bacteroidota</taxon>
        <taxon>Cytophagia</taxon>
        <taxon>Cytophagales</taxon>
        <taxon>Hymenobacteraceae</taxon>
        <taxon>Pontibacter</taxon>
    </lineage>
</organism>